<dbReference type="SMART" id="SM00408">
    <property type="entry name" value="IGc2"/>
    <property type="match status" value="5"/>
</dbReference>
<keyword evidence="5" id="KW-1185">Reference proteome</keyword>
<feature type="transmembrane region" description="Helical" evidence="1">
    <location>
        <begin position="374"/>
        <end position="396"/>
    </location>
</feature>
<dbReference type="CDD" id="cd00096">
    <property type="entry name" value="Ig"/>
    <property type="match status" value="1"/>
</dbReference>
<evidence type="ECO:0000313" key="5">
    <source>
        <dbReference type="Proteomes" id="UP000518266"/>
    </source>
</evidence>
<dbReference type="PANTHER" id="PTHR46013:SF8">
    <property type="entry name" value="B-CELL RECEPTOR CD22-RELATED"/>
    <property type="match status" value="1"/>
</dbReference>
<evidence type="ECO:0000313" key="4">
    <source>
        <dbReference type="EMBL" id="KAF3840096.1"/>
    </source>
</evidence>
<feature type="domain" description="Ig-like" evidence="3">
    <location>
        <begin position="219"/>
        <end position="257"/>
    </location>
</feature>
<dbReference type="Gene3D" id="2.60.40.10">
    <property type="entry name" value="Immunoglobulins"/>
    <property type="match status" value="6"/>
</dbReference>
<feature type="domain" description="Ig-like" evidence="3">
    <location>
        <begin position="749"/>
        <end position="836"/>
    </location>
</feature>
<feature type="domain" description="Ig-like" evidence="3">
    <location>
        <begin position="649"/>
        <end position="725"/>
    </location>
</feature>
<feature type="transmembrane region" description="Helical" evidence="1">
    <location>
        <begin position="847"/>
        <end position="868"/>
    </location>
</feature>
<dbReference type="SMART" id="SM00409">
    <property type="entry name" value="IG"/>
    <property type="match status" value="6"/>
</dbReference>
<comment type="caution">
    <text evidence="4">The sequence shown here is derived from an EMBL/GenBank/DDBJ whole genome shotgun (WGS) entry which is preliminary data.</text>
</comment>
<dbReference type="InterPro" id="IPR013783">
    <property type="entry name" value="Ig-like_fold"/>
</dbReference>
<protein>
    <recommendedName>
        <fullName evidence="3">Ig-like domain-containing protein</fullName>
    </recommendedName>
</protein>
<feature type="chain" id="PRO_5029458066" description="Ig-like domain-containing protein" evidence="2">
    <location>
        <begin position="18"/>
        <end position="921"/>
    </location>
</feature>
<evidence type="ECO:0000259" key="3">
    <source>
        <dbReference type="PROSITE" id="PS50835"/>
    </source>
</evidence>
<reference evidence="4 5" key="1">
    <citation type="submission" date="2020-03" db="EMBL/GenBank/DDBJ databases">
        <title>Dissostichus mawsoni Genome sequencing and assembly.</title>
        <authorList>
            <person name="Park H."/>
        </authorList>
    </citation>
    <scope>NUCLEOTIDE SEQUENCE [LARGE SCALE GENOMIC DNA]</scope>
    <source>
        <strain evidence="4">DM0001</strain>
        <tissue evidence="4">Muscle</tissue>
    </source>
</reference>
<keyword evidence="1" id="KW-0472">Membrane</keyword>
<dbReference type="InterPro" id="IPR036179">
    <property type="entry name" value="Ig-like_dom_sf"/>
</dbReference>
<proteinExistence type="predicted"/>
<sequence length="921" mass="100135">MLAGALVLGTILTALPGHNVKRVMWFRVSAEGRREFTYHTDPNEISLSYRGRTRYIGGSYSSCSVQIRVVKLSDAGQYHFRNGLNQGSYEKWMTINRFDQQHVGAYTCRPIPPQNVQSPPLTLALGYIPRYTSIAVFPVVGLSEGESVTLTCSSDAAPPVESFAWFKDMESGSIPDSFRPQLRLSQVRYTDRGEYFCVARNSLGTDRSNPLLLNVTYSPKNTRVLVSPAADIREGSFVNLSCVCQAHPPASRYAWYRILGDQLLSKGSFQKLTFPSVRAHLAVLARPSGVVDAGRPLTLTCSSQANPAVDNFTWHRLALDGGPVQSWGSRSGPVFSFSEVGPRESGQYYCEARNRIGAHSSPVLTVRVRGRLKVIALASAVGVSAGLITLTVAIMISKNMHRVDMESGEVANKEEPEDLSDCHPAIVPLKDAPPITERGPGADPQPATGGCTTLLHVKAQYFTFTSCAGWGLGGDLWRSVCFERVVSDHRLAVGHVSGLVQIAACTGTPGRFILSQLPLNSEYFNYVGNYWSDCRLRINNVQHDDEGAYLFNFVTTINRWTSKRAARLSVRELTTVVEPSTVTEGGGVRLSCVSGCSTPVNILWFRDGQPVPQPGFQATREDAGRYYCAVQGQETVRSAPVALNVRYAPRKVTLSMTPSVIKGGAVTFSCSSDANPPVPQSGYSLHKDGHLISSGQNHTVSNIQPPHGGLYSCQAWNNISRSGISRINSTQLHLDVLCECVEAEVRYRPENISISMDPLDVVEGGSMNLSCSSAANPAAHSYTWFRQSAPSLSSMLRVGSGPLLTLPSVDASHTGLYLCTARNQLGENNSTEVMLTMRKEYQGEQTVPVLAGIGVCVFVALLLALLLFCRLCSTSGSAPMSYEDDVTYATVTIKPINSTHHMNSRSRAGDDDDSVIYASLA</sequence>
<keyword evidence="2" id="KW-0732">Signal</keyword>
<dbReference type="InterPro" id="IPR003598">
    <property type="entry name" value="Ig_sub2"/>
</dbReference>
<dbReference type="Pfam" id="PF13927">
    <property type="entry name" value="Ig_3"/>
    <property type="match status" value="2"/>
</dbReference>
<evidence type="ECO:0000256" key="2">
    <source>
        <dbReference type="SAM" id="SignalP"/>
    </source>
</evidence>
<organism evidence="4 5">
    <name type="scientific">Dissostichus mawsoni</name>
    <name type="common">Antarctic cod</name>
    <dbReference type="NCBI Taxonomy" id="36200"/>
    <lineage>
        <taxon>Eukaryota</taxon>
        <taxon>Metazoa</taxon>
        <taxon>Chordata</taxon>
        <taxon>Craniata</taxon>
        <taxon>Vertebrata</taxon>
        <taxon>Euteleostomi</taxon>
        <taxon>Actinopterygii</taxon>
        <taxon>Neopterygii</taxon>
        <taxon>Teleostei</taxon>
        <taxon>Neoteleostei</taxon>
        <taxon>Acanthomorphata</taxon>
        <taxon>Eupercaria</taxon>
        <taxon>Perciformes</taxon>
        <taxon>Notothenioidei</taxon>
        <taxon>Nototheniidae</taxon>
        <taxon>Dissostichus</taxon>
    </lineage>
</organism>
<dbReference type="EMBL" id="JAAKFY010000021">
    <property type="protein sequence ID" value="KAF3840096.1"/>
    <property type="molecule type" value="Genomic_DNA"/>
</dbReference>
<dbReference type="Proteomes" id="UP000518266">
    <property type="component" value="Unassembled WGS sequence"/>
</dbReference>
<name>A0A7J5XSJ6_DISMA</name>
<dbReference type="AlphaFoldDB" id="A0A7J5XSJ6"/>
<dbReference type="OrthoDB" id="6250964at2759"/>
<dbReference type="SUPFAM" id="SSF48726">
    <property type="entry name" value="Immunoglobulin"/>
    <property type="match status" value="6"/>
</dbReference>
<feature type="domain" description="Ig-like" evidence="3">
    <location>
        <begin position="571"/>
        <end position="644"/>
    </location>
</feature>
<accession>A0A7J5XSJ6</accession>
<keyword evidence="1" id="KW-0812">Transmembrane</keyword>
<feature type="domain" description="Ig-like" evidence="3">
    <location>
        <begin position="275"/>
        <end position="369"/>
    </location>
</feature>
<keyword evidence="1" id="KW-1133">Transmembrane helix</keyword>
<dbReference type="InterPro" id="IPR003599">
    <property type="entry name" value="Ig_sub"/>
</dbReference>
<evidence type="ECO:0000256" key="1">
    <source>
        <dbReference type="SAM" id="Phobius"/>
    </source>
</evidence>
<feature type="signal peptide" evidence="2">
    <location>
        <begin position="1"/>
        <end position="17"/>
    </location>
</feature>
<gene>
    <name evidence="4" type="ORF">F7725_018813</name>
</gene>
<dbReference type="PROSITE" id="PS50835">
    <property type="entry name" value="IG_LIKE"/>
    <property type="match status" value="6"/>
</dbReference>
<dbReference type="PANTHER" id="PTHR46013">
    <property type="entry name" value="VASCULAR CELL ADHESION MOLECULE 1"/>
    <property type="match status" value="1"/>
</dbReference>
<feature type="domain" description="Ig-like" evidence="3">
    <location>
        <begin position="129"/>
        <end position="216"/>
    </location>
</feature>
<dbReference type="Pfam" id="PF13895">
    <property type="entry name" value="Ig_2"/>
    <property type="match status" value="3"/>
</dbReference>
<dbReference type="InterPro" id="IPR007110">
    <property type="entry name" value="Ig-like_dom"/>
</dbReference>